<proteinExistence type="predicted"/>
<reference evidence="2" key="1">
    <citation type="journal article" date="2021" name="PeerJ">
        <title>Extensive microbial diversity within the chicken gut microbiome revealed by metagenomics and culture.</title>
        <authorList>
            <person name="Gilroy R."/>
            <person name="Ravi A."/>
            <person name="Getino M."/>
            <person name="Pursley I."/>
            <person name="Horton D.L."/>
            <person name="Alikhan N.F."/>
            <person name="Baker D."/>
            <person name="Gharbi K."/>
            <person name="Hall N."/>
            <person name="Watson M."/>
            <person name="Adriaenssens E.M."/>
            <person name="Foster-Nyarko E."/>
            <person name="Jarju S."/>
            <person name="Secka A."/>
            <person name="Antonio M."/>
            <person name="Oren A."/>
            <person name="Chaudhuri R.R."/>
            <person name="La Ragione R."/>
            <person name="Hildebrand F."/>
            <person name="Pallen M.J."/>
        </authorList>
    </citation>
    <scope>NUCLEOTIDE SEQUENCE</scope>
    <source>
        <strain evidence="2">ChiBcec2-3848</strain>
    </source>
</reference>
<accession>A0A9D2TBL6</accession>
<name>A0A9D2TBL6_9FIRM</name>
<dbReference type="Proteomes" id="UP000823886">
    <property type="component" value="Unassembled WGS sequence"/>
</dbReference>
<organism evidence="2 3">
    <name type="scientific">Candidatus Blautia merdavium</name>
    <dbReference type="NCBI Taxonomy" id="2838494"/>
    <lineage>
        <taxon>Bacteria</taxon>
        <taxon>Bacillati</taxon>
        <taxon>Bacillota</taxon>
        <taxon>Clostridia</taxon>
        <taxon>Lachnospirales</taxon>
        <taxon>Lachnospiraceae</taxon>
        <taxon>Blautia</taxon>
    </lineage>
</organism>
<dbReference type="EMBL" id="DWVZ01000048">
    <property type="protein sequence ID" value="HJC62743.1"/>
    <property type="molecule type" value="Genomic_DNA"/>
</dbReference>
<feature type="transmembrane region" description="Helical" evidence="1">
    <location>
        <begin position="18"/>
        <end position="35"/>
    </location>
</feature>
<comment type="caution">
    <text evidence="2">The sequence shown here is derived from an EMBL/GenBank/DDBJ whole genome shotgun (WGS) entry which is preliminary data.</text>
</comment>
<keyword evidence="1" id="KW-0812">Transmembrane</keyword>
<reference evidence="2" key="2">
    <citation type="submission" date="2021-04" db="EMBL/GenBank/DDBJ databases">
        <authorList>
            <person name="Gilroy R."/>
        </authorList>
    </citation>
    <scope>NUCLEOTIDE SEQUENCE</scope>
    <source>
        <strain evidence="2">ChiBcec2-3848</strain>
    </source>
</reference>
<evidence type="ECO:0000313" key="3">
    <source>
        <dbReference type="Proteomes" id="UP000823886"/>
    </source>
</evidence>
<dbReference type="AlphaFoldDB" id="A0A9D2TBL6"/>
<gene>
    <name evidence="2" type="ORF">H9753_03865</name>
</gene>
<evidence type="ECO:0000256" key="1">
    <source>
        <dbReference type="SAM" id="Phobius"/>
    </source>
</evidence>
<evidence type="ECO:0000313" key="2">
    <source>
        <dbReference type="EMBL" id="HJC62743.1"/>
    </source>
</evidence>
<keyword evidence="1" id="KW-0472">Membrane</keyword>
<keyword evidence="1" id="KW-1133">Transmembrane helix</keyword>
<protein>
    <submittedName>
        <fullName evidence="2">Uncharacterized protein</fullName>
    </submittedName>
</protein>
<sequence>YCHYPLLLYFFQPHFKQTFGSFCIFFHNVCVTFYATVFLRAFPYSLGHFAFLFALFPLFPGMSPRGQAAGKGAKRAENEDLMSLVVLLLCSL</sequence>
<feature type="non-terminal residue" evidence="2">
    <location>
        <position position="1"/>
    </location>
</feature>
<feature type="transmembrane region" description="Helical" evidence="1">
    <location>
        <begin position="41"/>
        <end position="59"/>
    </location>
</feature>